<dbReference type="RefSeq" id="WP_207805212.1">
    <property type="nucleotide sequence ID" value="NZ_BQNL01000001.1"/>
</dbReference>
<proteinExistence type="inferred from homology"/>
<evidence type="ECO:0000313" key="3">
    <source>
        <dbReference type="Proteomes" id="UP001055048"/>
    </source>
</evidence>
<evidence type="ECO:0008006" key="4">
    <source>
        <dbReference type="Google" id="ProtNLM"/>
    </source>
</evidence>
<evidence type="ECO:0000256" key="1">
    <source>
        <dbReference type="ARBA" id="ARBA00007274"/>
    </source>
</evidence>
<dbReference type="AlphaFoldDB" id="A0AA37JUX2"/>
<protein>
    <recommendedName>
        <fullName evidence="4">Acyltransferase</fullName>
    </recommendedName>
</protein>
<accession>A0AA37JUX2</accession>
<dbReference type="InterPro" id="IPR011004">
    <property type="entry name" value="Trimer_LpxA-like_sf"/>
</dbReference>
<organism evidence="2 3">
    <name type="scientific">Bacteroides uniformis</name>
    <dbReference type="NCBI Taxonomy" id="820"/>
    <lineage>
        <taxon>Bacteria</taxon>
        <taxon>Pseudomonadati</taxon>
        <taxon>Bacteroidota</taxon>
        <taxon>Bacteroidia</taxon>
        <taxon>Bacteroidales</taxon>
        <taxon>Bacteroidaceae</taxon>
        <taxon>Bacteroides</taxon>
    </lineage>
</organism>
<comment type="caution">
    <text evidence="2">The sequence shown here is derived from an EMBL/GenBank/DDBJ whole genome shotgun (WGS) entry which is preliminary data.</text>
</comment>
<dbReference type="Pfam" id="PF14602">
    <property type="entry name" value="Hexapep_2"/>
    <property type="match status" value="1"/>
</dbReference>
<sequence>MDKNNSFNLRAWLWGKMTSLYPKYLKWHFKMDIGENAVIARTAVLDKNINPQGVHIGKNTWVLRDAIILAHDHCRGKNGKGRLFDTRIGKNCVIGIRSIILPGVTVGDHCVVAAGAVVTKNAPPTP</sequence>
<dbReference type="InterPro" id="IPR001451">
    <property type="entry name" value="Hexapep"/>
</dbReference>
<dbReference type="EMBL" id="BQNL01000001">
    <property type="protein sequence ID" value="GKH14305.1"/>
    <property type="molecule type" value="Genomic_DNA"/>
</dbReference>
<dbReference type="PANTHER" id="PTHR43300">
    <property type="entry name" value="ACETYLTRANSFERASE"/>
    <property type="match status" value="1"/>
</dbReference>
<dbReference type="SUPFAM" id="SSF51161">
    <property type="entry name" value="Trimeric LpxA-like enzymes"/>
    <property type="match status" value="1"/>
</dbReference>
<name>A0AA37JUX2_BACUN</name>
<dbReference type="Gene3D" id="2.160.10.10">
    <property type="entry name" value="Hexapeptide repeat proteins"/>
    <property type="match status" value="1"/>
</dbReference>
<evidence type="ECO:0000313" key="2">
    <source>
        <dbReference type="EMBL" id="GKH14305.1"/>
    </source>
</evidence>
<comment type="similarity">
    <text evidence="1">Belongs to the transferase hexapeptide repeat family.</text>
</comment>
<dbReference type="Proteomes" id="UP001055048">
    <property type="component" value="Unassembled WGS sequence"/>
</dbReference>
<gene>
    <name evidence="2" type="ORF">CE91St12_25150</name>
</gene>
<reference evidence="2" key="1">
    <citation type="submission" date="2022-01" db="EMBL/GenBank/DDBJ databases">
        <title>Novel bile acid biosynthetic pathways are enriched in the microbiome of centenarians.</title>
        <authorList>
            <person name="Sato Y."/>
            <person name="Atarashi K."/>
            <person name="Plichta R.D."/>
            <person name="Arai Y."/>
            <person name="Sasajima S."/>
            <person name="Kearney M.S."/>
            <person name="Suda W."/>
            <person name="Takeshita K."/>
            <person name="Sasaki T."/>
            <person name="Okamoto S."/>
            <person name="Skelly N.A."/>
            <person name="Okamura Y."/>
            <person name="Vlamakis H."/>
            <person name="Li Y."/>
            <person name="Tanoue T."/>
            <person name="Takei H."/>
            <person name="Nittono H."/>
            <person name="Narushima S."/>
            <person name="Irie J."/>
            <person name="Itoh H."/>
            <person name="Moriya K."/>
            <person name="Sugiura Y."/>
            <person name="Suematsu M."/>
            <person name="Moritoki N."/>
            <person name="Shibata S."/>
            <person name="Littman R.D."/>
            <person name="Fischbach A.M."/>
            <person name="Uwamino Y."/>
            <person name="Inoue T."/>
            <person name="Honda A."/>
            <person name="Hattori M."/>
            <person name="Murai T."/>
            <person name="Xavier J.R."/>
            <person name="Hirose N."/>
            <person name="Honda K."/>
        </authorList>
    </citation>
    <scope>NUCLEOTIDE SEQUENCE</scope>
    <source>
        <strain evidence="2">CE91-St12</strain>
    </source>
</reference>
<dbReference type="InterPro" id="IPR050179">
    <property type="entry name" value="Trans_hexapeptide_repeat"/>
</dbReference>